<keyword evidence="1" id="KW-0560">Oxidoreductase</keyword>
<dbReference type="Pfam" id="PF01266">
    <property type="entry name" value="DAO"/>
    <property type="match status" value="1"/>
</dbReference>
<organism evidence="3 4">
    <name type="scientific">Cereibacter changlensis JA139</name>
    <dbReference type="NCBI Taxonomy" id="1188249"/>
    <lineage>
        <taxon>Bacteria</taxon>
        <taxon>Pseudomonadati</taxon>
        <taxon>Pseudomonadota</taxon>
        <taxon>Alphaproteobacteria</taxon>
        <taxon>Rhodobacterales</taxon>
        <taxon>Paracoccaceae</taxon>
        <taxon>Cereibacter</taxon>
    </lineage>
</organism>
<dbReference type="GO" id="GO:0016491">
    <property type="term" value="F:oxidoreductase activity"/>
    <property type="evidence" value="ECO:0007669"/>
    <property type="project" value="UniProtKB-KW"/>
</dbReference>
<comment type="caution">
    <text evidence="3">The sequence shown here is derived from an EMBL/GenBank/DDBJ whole genome shotgun (WGS) entry which is preliminary data.</text>
</comment>
<dbReference type="PANTHER" id="PTHR13847:SF285">
    <property type="entry name" value="FAD DEPENDENT OXIDOREDUCTASE DOMAIN-CONTAINING PROTEIN"/>
    <property type="match status" value="1"/>
</dbReference>
<evidence type="ECO:0000313" key="4">
    <source>
        <dbReference type="Proteomes" id="UP000241010"/>
    </source>
</evidence>
<evidence type="ECO:0000256" key="1">
    <source>
        <dbReference type="ARBA" id="ARBA00023002"/>
    </source>
</evidence>
<dbReference type="Gene3D" id="3.30.9.10">
    <property type="entry name" value="D-Amino Acid Oxidase, subunit A, domain 2"/>
    <property type="match status" value="1"/>
</dbReference>
<sequence length="464" mass="50011">MPQTPARNGDISFWYADIGGLPAPRPPLEGDRTADVCIVGAGYTGLWTAWYLKQADPSLDVLVLEREFAGFGASGRNGGWLTGGFAWNHESYLSHGSPEGVRAMVTALGGTVEEVIRVAEAEGIDADIRRTDELMVATNPAQLERVAAEVAHRQSWGEGPERIRMIGAEESLARVRIPGTMGALLVGGVARVQPAKLVQGLAHAVERAGVRIAEGTAVTRIDKGVVTTDRGRVRAPVILRATEGFTAGLPGSERDWLPLNSAQIVTEPLPAEVWEKIGWQGHEILGDFANAYCYCQRTREGRIAVGARGVPYRMGSKTDRRGQADAETVARLTAILQRHFPAARGARIDHAWCGVIGVPRDWCATVGLDPATGIGWAGGYVGVGVSTSNLAGRTLADLALGRKTDLTALPWVNRKVRVWEPEPLRWMGVRGMYALLNAADRREAARRGPTSKLATFGNWLTGRH</sequence>
<dbReference type="EMBL" id="PZKG01000062">
    <property type="protein sequence ID" value="PTE21183.1"/>
    <property type="molecule type" value="Genomic_DNA"/>
</dbReference>
<gene>
    <name evidence="3" type="ORF">C5F48_13610</name>
</gene>
<proteinExistence type="predicted"/>
<dbReference type="RefSeq" id="WP_107664451.1">
    <property type="nucleotide sequence ID" value="NZ_PZKG01000062.1"/>
</dbReference>
<dbReference type="SUPFAM" id="SSF51905">
    <property type="entry name" value="FAD/NAD(P)-binding domain"/>
    <property type="match status" value="1"/>
</dbReference>
<dbReference type="InterPro" id="IPR006076">
    <property type="entry name" value="FAD-dep_OxRdtase"/>
</dbReference>
<dbReference type="PANTHER" id="PTHR13847">
    <property type="entry name" value="SARCOSINE DEHYDROGENASE-RELATED"/>
    <property type="match status" value="1"/>
</dbReference>
<dbReference type="Proteomes" id="UP000241010">
    <property type="component" value="Unassembled WGS sequence"/>
</dbReference>
<keyword evidence="4" id="KW-1185">Reference proteome</keyword>
<dbReference type="GO" id="GO:0005737">
    <property type="term" value="C:cytoplasm"/>
    <property type="evidence" value="ECO:0007669"/>
    <property type="project" value="TreeGrafter"/>
</dbReference>
<dbReference type="AlphaFoldDB" id="A0A2T4JTU7"/>
<reference evidence="3 4" key="1">
    <citation type="submission" date="2018-03" db="EMBL/GenBank/DDBJ databases">
        <title>Cereibacter changlensis.</title>
        <authorList>
            <person name="Meyer T.E."/>
            <person name="Miller S."/>
            <person name="Lodha T."/>
            <person name="Gandham S."/>
            <person name="Chintalapati S."/>
            <person name="Chintalapati V.R."/>
        </authorList>
    </citation>
    <scope>NUCLEOTIDE SEQUENCE [LARGE SCALE GENOMIC DNA]</scope>
    <source>
        <strain evidence="3 4">JA139</strain>
    </source>
</reference>
<evidence type="ECO:0000259" key="2">
    <source>
        <dbReference type="Pfam" id="PF01266"/>
    </source>
</evidence>
<feature type="domain" description="FAD dependent oxidoreductase" evidence="2">
    <location>
        <begin position="35"/>
        <end position="398"/>
    </location>
</feature>
<dbReference type="InterPro" id="IPR036188">
    <property type="entry name" value="FAD/NAD-bd_sf"/>
</dbReference>
<name>A0A2T4JTU7_9RHOB</name>
<dbReference type="OrthoDB" id="9806601at2"/>
<evidence type="ECO:0000313" key="3">
    <source>
        <dbReference type="EMBL" id="PTE21183.1"/>
    </source>
</evidence>
<protein>
    <submittedName>
        <fullName evidence="3">FAD-dependent oxidoreductase</fullName>
    </submittedName>
</protein>
<accession>A0A2T4JTU7</accession>
<dbReference type="Gene3D" id="3.50.50.60">
    <property type="entry name" value="FAD/NAD(P)-binding domain"/>
    <property type="match status" value="1"/>
</dbReference>